<evidence type="ECO:0000313" key="3">
    <source>
        <dbReference type="Proteomes" id="UP000243784"/>
    </source>
</evidence>
<organism evidence="2 3">
    <name type="scientific">Candidatus Rhodoluna planktonica</name>
    <dbReference type="NCBI Taxonomy" id="535712"/>
    <lineage>
        <taxon>Bacteria</taxon>
        <taxon>Bacillati</taxon>
        <taxon>Actinomycetota</taxon>
        <taxon>Actinomycetes</taxon>
        <taxon>Micrococcales</taxon>
        <taxon>Microbacteriaceae</taxon>
        <taxon>Luna cluster</taxon>
        <taxon>Luna-1 subcluster</taxon>
        <taxon>Rhodoluna</taxon>
    </lineage>
</organism>
<keyword evidence="3" id="KW-1185">Reference proteome</keyword>
<name>A0A1D9E0V7_9MICO</name>
<evidence type="ECO:0000313" key="2">
    <source>
        <dbReference type="EMBL" id="AOY56703.1"/>
    </source>
</evidence>
<keyword evidence="2" id="KW-0808">Transferase</keyword>
<dbReference type="InterPro" id="IPR016181">
    <property type="entry name" value="Acyl_CoA_acyltransferase"/>
</dbReference>
<dbReference type="GO" id="GO:0016747">
    <property type="term" value="F:acyltransferase activity, transferring groups other than amino-acyl groups"/>
    <property type="evidence" value="ECO:0007669"/>
    <property type="project" value="InterPro"/>
</dbReference>
<reference evidence="2 3" key="1">
    <citation type="journal article" date="2016" name="Biochim. Biophys. Acta">
        <title>Photochemical characterization of actinorhodopsin and its functional existence in the natural host.</title>
        <authorList>
            <person name="Nakamura S."/>
            <person name="Kikukawa T."/>
            <person name="Tamogami J."/>
            <person name="Kamiya M."/>
            <person name="Aizawa T."/>
            <person name="Hahn M.W."/>
            <person name="Ihara K."/>
            <person name="Kamo N."/>
            <person name="Demura M."/>
        </authorList>
    </citation>
    <scope>NUCLEOTIDE SEQUENCE [LARGE SCALE GENOMIC DNA]</scope>
    <source>
        <strain evidence="2 3">MWH-Dar1</strain>
    </source>
</reference>
<dbReference type="PANTHER" id="PTHR43072:SF8">
    <property type="entry name" value="ACYLTRANSFERASE FABY-RELATED"/>
    <property type="match status" value="1"/>
</dbReference>
<accession>A0A1D9E0V7</accession>
<dbReference type="AlphaFoldDB" id="A0A1D9E0V7"/>
<sequence length="162" mass="18094">MRTLEPGDLAQVHDIYNFYIQNGVATLDIELMTLAQWKDKAAWLESLGLPFIVAESPSGEILGFAYLAPWRQKAGFKRTAENTIYLRPAAMGKRIGSRLLAELLERGKKAGIREVLAVISDQGAEASIRLHESFGFKSQGHLERVGFKLGKWIGTYLMQKSL</sequence>
<protein>
    <submittedName>
        <fullName evidence="2">Phosphinothricin acetyltransferase</fullName>
    </submittedName>
</protein>
<dbReference type="KEGG" id="rpla:A4Z71_02145"/>
<dbReference type="Proteomes" id="UP000243784">
    <property type="component" value="Chromosome"/>
</dbReference>
<dbReference type="Pfam" id="PF00583">
    <property type="entry name" value="Acetyltransf_1"/>
    <property type="match status" value="1"/>
</dbReference>
<dbReference type="EMBL" id="CP015208">
    <property type="protein sequence ID" value="AOY56703.1"/>
    <property type="molecule type" value="Genomic_DNA"/>
</dbReference>
<evidence type="ECO:0000259" key="1">
    <source>
        <dbReference type="PROSITE" id="PS51186"/>
    </source>
</evidence>
<dbReference type="InterPro" id="IPR000182">
    <property type="entry name" value="GNAT_dom"/>
</dbReference>
<dbReference type="PROSITE" id="PS51186">
    <property type="entry name" value="GNAT"/>
    <property type="match status" value="1"/>
</dbReference>
<feature type="domain" description="N-acetyltransferase" evidence="1">
    <location>
        <begin position="1"/>
        <end position="162"/>
    </location>
</feature>
<dbReference type="CDD" id="cd04301">
    <property type="entry name" value="NAT_SF"/>
    <property type="match status" value="1"/>
</dbReference>
<proteinExistence type="predicted"/>
<dbReference type="STRING" id="535712.A4Z71_02145"/>
<dbReference type="Gene3D" id="3.40.630.30">
    <property type="match status" value="1"/>
</dbReference>
<dbReference type="PANTHER" id="PTHR43072">
    <property type="entry name" value="N-ACETYLTRANSFERASE"/>
    <property type="match status" value="1"/>
</dbReference>
<dbReference type="SUPFAM" id="SSF55729">
    <property type="entry name" value="Acyl-CoA N-acyltransferases (Nat)"/>
    <property type="match status" value="1"/>
</dbReference>
<gene>
    <name evidence="2" type="ORF">A4Z71_02145</name>
</gene>